<gene>
    <name evidence="1" type="ORF">P7H27_03765</name>
</gene>
<evidence type="ECO:0000313" key="2">
    <source>
        <dbReference type="Proteomes" id="UP001181046"/>
    </source>
</evidence>
<organism evidence="1 2">
    <name type="scientific">Enterococcus xiangfangensis</name>
    <dbReference type="NCBI Taxonomy" id="1296537"/>
    <lineage>
        <taxon>Bacteria</taxon>
        <taxon>Bacillati</taxon>
        <taxon>Bacillota</taxon>
        <taxon>Bacilli</taxon>
        <taxon>Lactobacillales</taxon>
        <taxon>Enterococcaceae</taxon>
        <taxon>Enterococcus</taxon>
    </lineage>
</organism>
<dbReference type="EMBL" id="JARQAJ010000001">
    <property type="protein sequence ID" value="MDT2758874.1"/>
    <property type="molecule type" value="Genomic_DNA"/>
</dbReference>
<dbReference type="RefSeq" id="WP_167483472.1">
    <property type="nucleotide sequence ID" value="NZ_BJDX01000006.1"/>
</dbReference>
<name>A0ABU3F878_9ENTE</name>
<comment type="caution">
    <text evidence="1">The sequence shown here is derived from an EMBL/GenBank/DDBJ whole genome shotgun (WGS) entry which is preliminary data.</text>
</comment>
<sequence length="123" mass="14825">MYLWDLNCASYLSNLSKEHQLPPFGCFNAEINHNFIFAYEKLADQAEQIIKTADGEDFLNQIHQLIDIDMRLYYYLLLMIYNDGFRSDEQMLQELEHNYKSEYFSDDEHFYPFSDYRLIVAHL</sequence>
<protein>
    <submittedName>
        <fullName evidence="1">Uncharacterized protein</fullName>
    </submittedName>
</protein>
<evidence type="ECO:0000313" key="1">
    <source>
        <dbReference type="EMBL" id="MDT2758874.1"/>
    </source>
</evidence>
<keyword evidence="2" id="KW-1185">Reference proteome</keyword>
<dbReference type="Proteomes" id="UP001181046">
    <property type="component" value="Unassembled WGS sequence"/>
</dbReference>
<reference evidence="1" key="1">
    <citation type="submission" date="2023-03" db="EMBL/GenBank/DDBJ databases">
        <authorList>
            <person name="Shen W."/>
            <person name="Cai J."/>
        </authorList>
    </citation>
    <scope>NUCLEOTIDE SEQUENCE</scope>
    <source>
        <strain evidence="1">P66-3</strain>
    </source>
</reference>
<accession>A0ABU3F878</accession>
<proteinExistence type="predicted"/>